<keyword evidence="3" id="KW-1185">Reference proteome</keyword>
<accession>A0A7W7HZ48</accession>
<protein>
    <submittedName>
        <fullName evidence="2">RimJ/RimL family protein N-acetyltransferase</fullName>
    </submittedName>
</protein>
<dbReference type="RefSeq" id="WP_239087239.1">
    <property type="nucleotide sequence ID" value="NZ_BOMK01000010.1"/>
</dbReference>
<dbReference type="AlphaFoldDB" id="A0A7W7HZ48"/>
<comment type="caution">
    <text evidence="2">The sequence shown here is derived from an EMBL/GenBank/DDBJ whole genome shotgun (WGS) entry which is preliminary data.</text>
</comment>
<sequence length="164" mass="17609">MIRFVKLPPAALRALIESDLAAAGAAAGQPLTEFIRDEKWLWEIRSEQIARDPASAEWIARVAVAEPAGVVVGHAGFHGPPDADGMVEVGYSVDPAYRRRGHAKAMLAALIERARAEPGVRVVRASISPQNVASLATIAGFGFTQTGEQWDDQDGLELIFELPV</sequence>
<dbReference type="Gene3D" id="3.40.630.30">
    <property type="match status" value="1"/>
</dbReference>
<dbReference type="SUPFAM" id="SSF55729">
    <property type="entry name" value="Acyl-CoA N-acyltransferases (Nat)"/>
    <property type="match status" value="1"/>
</dbReference>
<dbReference type="PROSITE" id="PS51186">
    <property type="entry name" value="GNAT"/>
    <property type="match status" value="1"/>
</dbReference>
<evidence type="ECO:0000313" key="3">
    <source>
        <dbReference type="Proteomes" id="UP000578112"/>
    </source>
</evidence>
<reference evidence="2 3" key="1">
    <citation type="submission" date="2020-08" db="EMBL/GenBank/DDBJ databases">
        <title>Sequencing the genomes of 1000 actinobacteria strains.</title>
        <authorList>
            <person name="Klenk H.-P."/>
        </authorList>
    </citation>
    <scope>NUCLEOTIDE SEQUENCE [LARGE SCALE GENOMIC DNA]</scope>
    <source>
        <strain evidence="2 3">DSM 43149</strain>
    </source>
</reference>
<dbReference type="GO" id="GO:0016747">
    <property type="term" value="F:acyltransferase activity, transferring groups other than amino-acyl groups"/>
    <property type="evidence" value="ECO:0007669"/>
    <property type="project" value="InterPro"/>
</dbReference>
<dbReference type="CDD" id="cd04301">
    <property type="entry name" value="NAT_SF"/>
    <property type="match status" value="1"/>
</dbReference>
<dbReference type="Proteomes" id="UP000578112">
    <property type="component" value="Unassembled WGS sequence"/>
</dbReference>
<organism evidence="2 3">
    <name type="scientific">Actinoplanes digitatis</name>
    <dbReference type="NCBI Taxonomy" id="1868"/>
    <lineage>
        <taxon>Bacteria</taxon>
        <taxon>Bacillati</taxon>
        <taxon>Actinomycetota</taxon>
        <taxon>Actinomycetes</taxon>
        <taxon>Micromonosporales</taxon>
        <taxon>Micromonosporaceae</taxon>
        <taxon>Actinoplanes</taxon>
    </lineage>
</organism>
<gene>
    <name evidence="2" type="ORF">BJ971_003894</name>
</gene>
<evidence type="ECO:0000259" key="1">
    <source>
        <dbReference type="PROSITE" id="PS51186"/>
    </source>
</evidence>
<evidence type="ECO:0000313" key="2">
    <source>
        <dbReference type="EMBL" id="MBB4763338.1"/>
    </source>
</evidence>
<dbReference type="InterPro" id="IPR016181">
    <property type="entry name" value="Acyl_CoA_acyltransferase"/>
</dbReference>
<dbReference type="PANTHER" id="PTHR43792">
    <property type="entry name" value="GNAT FAMILY, PUTATIVE (AFU_ORTHOLOGUE AFUA_3G00765)-RELATED-RELATED"/>
    <property type="match status" value="1"/>
</dbReference>
<dbReference type="InterPro" id="IPR051531">
    <property type="entry name" value="N-acetyltransferase"/>
</dbReference>
<feature type="domain" description="N-acetyltransferase" evidence="1">
    <location>
        <begin position="2"/>
        <end position="164"/>
    </location>
</feature>
<name>A0A7W7HZ48_9ACTN</name>
<dbReference type="InterPro" id="IPR000182">
    <property type="entry name" value="GNAT_dom"/>
</dbReference>
<proteinExistence type="predicted"/>
<dbReference type="PANTHER" id="PTHR43792:SF13">
    <property type="entry name" value="ACETYLTRANSFERASE"/>
    <property type="match status" value="1"/>
</dbReference>
<dbReference type="EMBL" id="JACHNH010000001">
    <property type="protein sequence ID" value="MBB4763338.1"/>
    <property type="molecule type" value="Genomic_DNA"/>
</dbReference>
<dbReference type="Pfam" id="PF00583">
    <property type="entry name" value="Acetyltransf_1"/>
    <property type="match status" value="1"/>
</dbReference>
<keyword evidence="2" id="KW-0808">Transferase</keyword>